<dbReference type="InterPro" id="IPR012001">
    <property type="entry name" value="Thiamin_PyroP_enz_TPP-bd_dom"/>
</dbReference>
<dbReference type="GO" id="GO:0030976">
    <property type="term" value="F:thiamine pyrophosphate binding"/>
    <property type="evidence" value="ECO:0007669"/>
    <property type="project" value="InterPro"/>
</dbReference>
<dbReference type="SUPFAM" id="SSF52467">
    <property type="entry name" value="DHS-like NAD/FAD-binding domain"/>
    <property type="match status" value="1"/>
</dbReference>
<feature type="domain" description="Thiamine pyrophosphate enzyme central" evidence="4">
    <location>
        <begin position="208"/>
        <end position="309"/>
    </location>
</feature>
<dbReference type="InterPro" id="IPR012000">
    <property type="entry name" value="Thiamin_PyroP_enz_cen_dom"/>
</dbReference>
<evidence type="ECO:0000256" key="3">
    <source>
        <dbReference type="RuleBase" id="RU362132"/>
    </source>
</evidence>
<dbReference type="SUPFAM" id="SSF52518">
    <property type="entry name" value="Thiamin diphosphate-binding fold (THDP-binding)"/>
    <property type="match status" value="2"/>
</dbReference>
<dbReference type="RefSeq" id="WP_015733001.1">
    <property type="nucleotide sequence ID" value="NC_013407.1"/>
</dbReference>
<sequence length="511" mass="57855">MIVITKFLESIVDFLEKNVKRIFSYPGEQILPLYNEIEGSSIKNIMVRDERGAGFMADGYARITNHVGVCLVTAGPGATNLTTPIATSYKDSSAVIAITGRCSRDKIGKNYFQEIDMSFLNFYKGYFVKEPNLKYFEEAFSLSFQNKKPVHLNIPKDVYGEFTIEEEINLNEMKDNNKDNSKDNDNKGNDIVDKTFNWKTLINENEKFKKTLILIGQGIYGTLSYKEMEKISSVLKKLDIPIATTFPARGIINEKEENCVGLIGRRGVIKPLLEADRIINVSSSLSFNTYPESIRKKLLSKTENIHLTPKNIDEIKEFFETFGLGEPWETEKWKRISPQGDYSTKINEIIENIPENSIIITDAGKHTVFTCLLKTCVVPRNIIASHSFGTMGFSVPVSIGAKFGTIDFGIDREVVSISGDGGFLMNVEELQVISEHNLKILMIVMKNNSLAEFCKIKNPNINRLADAFDIDNCYIENVDEIPQTIREYVKKDKPMLVVVETRDEKLPRPNI</sequence>
<dbReference type="PANTHER" id="PTHR18968:SF13">
    <property type="entry name" value="ACETOLACTATE SYNTHASE CATALYTIC SUBUNIT, MITOCHONDRIAL"/>
    <property type="match status" value="1"/>
</dbReference>
<dbReference type="GO" id="GO:0005948">
    <property type="term" value="C:acetolactate synthase complex"/>
    <property type="evidence" value="ECO:0007669"/>
    <property type="project" value="TreeGrafter"/>
</dbReference>
<evidence type="ECO:0000259" key="4">
    <source>
        <dbReference type="Pfam" id="PF00205"/>
    </source>
</evidence>
<gene>
    <name evidence="7" type="ordered locus">Metvu_0923</name>
</gene>
<dbReference type="InterPro" id="IPR011766">
    <property type="entry name" value="TPP_enzyme_TPP-bd"/>
</dbReference>
<evidence type="ECO:0000313" key="7">
    <source>
        <dbReference type="EMBL" id="ACX72781.1"/>
    </source>
</evidence>
<dbReference type="AlphaFoldDB" id="C9RGS9"/>
<name>C9RGS9_METVM</name>
<dbReference type="eggNOG" id="arCOG02000">
    <property type="taxonomic scope" value="Archaea"/>
</dbReference>
<evidence type="ECO:0000313" key="8">
    <source>
        <dbReference type="Proteomes" id="UP000002063"/>
    </source>
</evidence>
<keyword evidence="2 3" id="KW-0786">Thiamine pyrophosphate</keyword>
<accession>C9RGS9</accession>
<dbReference type="GO" id="GO:0050660">
    <property type="term" value="F:flavin adenine dinucleotide binding"/>
    <property type="evidence" value="ECO:0007669"/>
    <property type="project" value="TreeGrafter"/>
</dbReference>
<dbReference type="Pfam" id="PF02775">
    <property type="entry name" value="TPP_enzyme_C"/>
    <property type="match status" value="1"/>
</dbReference>
<dbReference type="GO" id="GO:0044272">
    <property type="term" value="P:sulfur compound biosynthetic process"/>
    <property type="evidence" value="ECO:0007669"/>
    <property type="project" value="UniProtKB-ARBA"/>
</dbReference>
<evidence type="ECO:0000259" key="6">
    <source>
        <dbReference type="Pfam" id="PF02776"/>
    </source>
</evidence>
<dbReference type="Pfam" id="PF00205">
    <property type="entry name" value="TPP_enzyme_M"/>
    <property type="match status" value="1"/>
</dbReference>
<dbReference type="InterPro" id="IPR045229">
    <property type="entry name" value="TPP_enz"/>
</dbReference>
<dbReference type="Gene3D" id="3.40.50.1220">
    <property type="entry name" value="TPP-binding domain"/>
    <property type="match status" value="1"/>
</dbReference>
<dbReference type="InterPro" id="IPR029035">
    <property type="entry name" value="DHS-like_NAD/FAD-binding_dom"/>
</dbReference>
<dbReference type="GeneID" id="8513260"/>
<dbReference type="STRING" id="579137.Metvu_0923"/>
<dbReference type="GO" id="GO:0000287">
    <property type="term" value="F:magnesium ion binding"/>
    <property type="evidence" value="ECO:0007669"/>
    <property type="project" value="InterPro"/>
</dbReference>
<protein>
    <submittedName>
        <fullName evidence="7">Thiamine pyrophosphate protein TPP binding domain protein</fullName>
    </submittedName>
</protein>
<dbReference type="GO" id="GO:0003984">
    <property type="term" value="F:acetolactate synthase activity"/>
    <property type="evidence" value="ECO:0007669"/>
    <property type="project" value="TreeGrafter"/>
</dbReference>
<dbReference type="KEGG" id="mvu:Metvu_0923"/>
<dbReference type="EMBL" id="CP001787">
    <property type="protein sequence ID" value="ACX72781.1"/>
    <property type="molecule type" value="Genomic_DNA"/>
</dbReference>
<dbReference type="GO" id="GO:0009097">
    <property type="term" value="P:isoleucine biosynthetic process"/>
    <property type="evidence" value="ECO:0007669"/>
    <property type="project" value="TreeGrafter"/>
</dbReference>
<dbReference type="PANTHER" id="PTHR18968">
    <property type="entry name" value="THIAMINE PYROPHOSPHATE ENZYMES"/>
    <property type="match status" value="1"/>
</dbReference>
<proteinExistence type="inferred from homology"/>
<comment type="similarity">
    <text evidence="1 3">Belongs to the TPP enzyme family.</text>
</comment>
<evidence type="ECO:0000256" key="1">
    <source>
        <dbReference type="ARBA" id="ARBA00007812"/>
    </source>
</evidence>
<dbReference type="CDD" id="cd07035">
    <property type="entry name" value="TPP_PYR_POX_like"/>
    <property type="match status" value="1"/>
</dbReference>
<dbReference type="GO" id="GO:0009099">
    <property type="term" value="P:L-valine biosynthetic process"/>
    <property type="evidence" value="ECO:0007669"/>
    <property type="project" value="TreeGrafter"/>
</dbReference>
<feature type="domain" description="Thiamine pyrophosphate enzyme TPP-binding" evidence="5">
    <location>
        <begin position="362"/>
        <end position="499"/>
    </location>
</feature>
<feature type="domain" description="Thiamine pyrophosphate enzyme N-terminal TPP-binding" evidence="6">
    <location>
        <begin position="8"/>
        <end position="116"/>
    </location>
</feature>
<dbReference type="InterPro" id="IPR029061">
    <property type="entry name" value="THDP-binding"/>
</dbReference>
<keyword evidence="8" id="KW-1185">Reference proteome</keyword>
<dbReference type="Proteomes" id="UP000002063">
    <property type="component" value="Chromosome"/>
</dbReference>
<organism evidence="7 8">
    <name type="scientific">Methanocaldococcus vulcanius (strain ATCC 700851 / DSM 12094 / M7)</name>
    <name type="common">Methanococcus vulcanius</name>
    <dbReference type="NCBI Taxonomy" id="579137"/>
    <lineage>
        <taxon>Archaea</taxon>
        <taxon>Methanobacteriati</taxon>
        <taxon>Methanobacteriota</taxon>
        <taxon>Methanomada group</taxon>
        <taxon>Methanococci</taxon>
        <taxon>Methanococcales</taxon>
        <taxon>Methanocaldococcaceae</taxon>
        <taxon>Methanocaldococcus</taxon>
    </lineage>
</organism>
<evidence type="ECO:0000256" key="2">
    <source>
        <dbReference type="ARBA" id="ARBA00023052"/>
    </source>
</evidence>
<reference evidence="7" key="1">
    <citation type="submission" date="2009-10" db="EMBL/GenBank/DDBJ databases">
        <title>Complete sequence of chromosome of Methanocaldococcus vulcanius M7.</title>
        <authorList>
            <consortium name="US DOE Joint Genome Institute"/>
            <person name="Lucas S."/>
            <person name="Copeland A."/>
            <person name="Lapidus A."/>
            <person name="Glavina del Rio T."/>
            <person name="Dalin E."/>
            <person name="Tice H."/>
            <person name="Bruce D."/>
            <person name="Goodwin L."/>
            <person name="Pitluck S."/>
            <person name="Lcollab F.I."/>
            <person name="Brettin T."/>
            <person name="Detter J.C."/>
            <person name="Han C."/>
            <person name="Tapia R."/>
            <person name="Kuske C.R."/>
            <person name="Schmutz J."/>
            <person name="Larimer F."/>
            <person name="Land M."/>
            <person name="Hauser L."/>
            <person name="Kyrpides N."/>
            <person name="Ovchinikova G."/>
            <person name="Sieprawska-Lupa M."/>
            <person name="Whitman W.B."/>
            <person name="Woyke T."/>
        </authorList>
    </citation>
    <scope>NUCLEOTIDE SEQUENCE [LARGE SCALE GENOMIC DNA]</scope>
    <source>
        <strain evidence="7">M7</strain>
    </source>
</reference>
<evidence type="ECO:0000259" key="5">
    <source>
        <dbReference type="Pfam" id="PF02775"/>
    </source>
</evidence>
<dbReference type="Pfam" id="PF02776">
    <property type="entry name" value="TPP_enzyme_N"/>
    <property type="match status" value="1"/>
</dbReference>
<dbReference type="Gene3D" id="3.40.50.970">
    <property type="match status" value="2"/>
</dbReference>
<dbReference type="HOGENOM" id="CLU_013748_3_1_2"/>